<dbReference type="Pfam" id="PF12950">
    <property type="entry name" value="TaqI_C"/>
    <property type="match status" value="1"/>
</dbReference>
<sequence length="386" mass="45058">MMKQKIQKPTRHFGQGPLPDADVRLFEAPEHSMEKQSRYDRLRSEIITRIEKQGIPLKNWDVVINNGITTGFNNAFIIDGKSKNRLAQAPKDAELLKPVLTGKDIKKWTTDFKDQWLIGTFPSLHLDIDQYHGTKEYLSNYRERLEPMPKGFKGDWKGRKAGSYKWFETQNTTAYHKNFEKPKIIWPHLTPNPEFALDTEHFYLTAPSNLLTMKNTTHPQEIKYLLALLNSEISDYYMRQTGRRREGDCIEYKKISVEKIPIIRISPSEQELFITLADYILFLKKIESTLPTAKDRVMSSFFEQMTDGGVYELYFEESLKDAGKDILKYLDDLPALTPAASQEETLALIRTVFTRLYDREHPVRQRLYYLESVREVRIVKGLEVHA</sequence>
<evidence type="ECO:0000313" key="7">
    <source>
        <dbReference type="EMBL" id="QTA87475.1"/>
    </source>
</evidence>
<name>A0A975BLY5_9BACT</name>
<dbReference type="PANTHER" id="PTHR33841">
    <property type="entry name" value="DNA METHYLTRANSFERASE YEEA-RELATED"/>
    <property type="match status" value="1"/>
</dbReference>
<keyword evidence="3" id="KW-0808">Transferase</keyword>
<dbReference type="InterPro" id="IPR025931">
    <property type="entry name" value="TaqI_C"/>
</dbReference>
<dbReference type="EMBL" id="CP061800">
    <property type="protein sequence ID" value="QTA87475.1"/>
    <property type="molecule type" value="Genomic_DNA"/>
</dbReference>
<keyword evidence="8" id="KW-1185">Reference proteome</keyword>
<dbReference type="PANTHER" id="PTHR33841:SF1">
    <property type="entry name" value="DNA METHYLTRANSFERASE A"/>
    <property type="match status" value="1"/>
</dbReference>
<dbReference type="GO" id="GO:0009007">
    <property type="term" value="F:site-specific DNA-methyltransferase (adenine-specific) activity"/>
    <property type="evidence" value="ECO:0007669"/>
    <property type="project" value="UniProtKB-EC"/>
</dbReference>
<keyword evidence="2" id="KW-0489">Methyltransferase</keyword>
<evidence type="ECO:0000256" key="4">
    <source>
        <dbReference type="ARBA" id="ARBA00047942"/>
    </source>
</evidence>
<feature type="compositionally biased region" description="Basic residues" evidence="5">
    <location>
        <begin position="1"/>
        <end position="11"/>
    </location>
</feature>
<feature type="domain" description="TaqI-like C-terminal specificity" evidence="6">
    <location>
        <begin position="97"/>
        <end position="262"/>
    </location>
</feature>
<dbReference type="GO" id="GO:0032259">
    <property type="term" value="P:methylation"/>
    <property type="evidence" value="ECO:0007669"/>
    <property type="project" value="UniProtKB-KW"/>
</dbReference>
<reference evidence="7" key="1">
    <citation type="journal article" date="2021" name="Microb. Physiol.">
        <title>Proteogenomic Insights into the Physiology of Marine, Sulfate-Reducing, Filamentous Desulfonema limicola and Desulfonema magnum.</title>
        <authorList>
            <person name="Schnaars V."/>
            <person name="Wohlbrand L."/>
            <person name="Scheve S."/>
            <person name="Hinrichs C."/>
            <person name="Reinhardt R."/>
            <person name="Rabus R."/>
        </authorList>
    </citation>
    <scope>NUCLEOTIDE SEQUENCE</scope>
    <source>
        <strain evidence="7">4be13</strain>
    </source>
</reference>
<comment type="catalytic activity">
    <reaction evidence="4">
        <text>a 2'-deoxyadenosine in DNA + S-adenosyl-L-methionine = an N(6)-methyl-2'-deoxyadenosine in DNA + S-adenosyl-L-homocysteine + H(+)</text>
        <dbReference type="Rhea" id="RHEA:15197"/>
        <dbReference type="Rhea" id="RHEA-COMP:12418"/>
        <dbReference type="Rhea" id="RHEA-COMP:12419"/>
        <dbReference type="ChEBI" id="CHEBI:15378"/>
        <dbReference type="ChEBI" id="CHEBI:57856"/>
        <dbReference type="ChEBI" id="CHEBI:59789"/>
        <dbReference type="ChEBI" id="CHEBI:90615"/>
        <dbReference type="ChEBI" id="CHEBI:90616"/>
        <dbReference type="EC" id="2.1.1.72"/>
    </reaction>
</comment>
<evidence type="ECO:0000256" key="5">
    <source>
        <dbReference type="SAM" id="MobiDB-lite"/>
    </source>
</evidence>
<evidence type="ECO:0000259" key="6">
    <source>
        <dbReference type="Pfam" id="PF12950"/>
    </source>
</evidence>
<evidence type="ECO:0000313" key="8">
    <source>
        <dbReference type="Proteomes" id="UP000663722"/>
    </source>
</evidence>
<dbReference type="AlphaFoldDB" id="A0A975BLY5"/>
<dbReference type="KEGG" id="dmm:dnm_035090"/>
<protein>
    <recommendedName>
        <fullName evidence="1">site-specific DNA-methyltransferase (adenine-specific)</fullName>
        <ecNumber evidence="1">2.1.1.72</ecNumber>
    </recommendedName>
</protein>
<gene>
    <name evidence="7" type="ORF">dnm_035090</name>
</gene>
<accession>A0A975BLY5</accession>
<feature type="region of interest" description="Disordered" evidence="5">
    <location>
        <begin position="1"/>
        <end position="21"/>
    </location>
</feature>
<dbReference type="InterPro" id="IPR050953">
    <property type="entry name" value="N4_N6_ade-DNA_methylase"/>
</dbReference>
<evidence type="ECO:0000256" key="2">
    <source>
        <dbReference type="ARBA" id="ARBA00022603"/>
    </source>
</evidence>
<proteinExistence type="predicted"/>
<dbReference type="Proteomes" id="UP000663722">
    <property type="component" value="Chromosome"/>
</dbReference>
<dbReference type="RefSeq" id="WP_207682647.1">
    <property type="nucleotide sequence ID" value="NZ_CP061800.1"/>
</dbReference>
<evidence type="ECO:0000256" key="3">
    <source>
        <dbReference type="ARBA" id="ARBA00022679"/>
    </source>
</evidence>
<evidence type="ECO:0000256" key="1">
    <source>
        <dbReference type="ARBA" id="ARBA00011900"/>
    </source>
</evidence>
<organism evidence="7 8">
    <name type="scientific">Desulfonema magnum</name>
    <dbReference type="NCBI Taxonomy" id="45655"/>
    <lineage>
        <taxon>Bacteria</taxon>
        <taxon>Pseudomonadati</taxon>
        <taxon>Thermodesulfobacteriota</taxon>
        <taxon>Desulfobacteria</taxon>
        <taxon>Desulfobacterales</taxon>
        <taxon>Desulfococcaceae</taxon>
        <taxon>Desulfonema</taxon>
    </lineage>
</organism>
<dbReference type="EC" id="2.1.1.72" evidence="1"/>